<accession>A0A2A2T328</accession>
<dbReference type="InterPro" id="IPR050563">
    <property type="entry name" value="4-hydroxybenzoyl-CoA_TE"/>
</dbReference>
<dbReference type="InterPro" id="IPR029069">
    <property type="entry name" value="HotDog_dom_sf"/>
</dbReference>
<dbReference type="PANTHER" id="PTHR31793:SF24">
    <property type="entry name" value="LONG-CHAIN ACYL-COA THIOESTERASE FADM"/>
    <property type="match status" value="1"/>
</dbReference>
<evidence type="ECO:0000313" key="3">
    <source>
        <dbReference type="EMBL" id="PAX15932.1"/>
    </source>
</evidence>
<evidence type="ECO:0000256" key="2">
    <source>
        <dbReference type="ARBA" id="ARBA00022801"/>
    </source>
</evidence>
<reference evidence="3 4" key="1">
    <citation type="submission" date="2017-08" db="EMBL/GenBank/DDBJ databases">
        <title>WGS of Clinical strains of the CDC Group NO-1 linked to zoonotic infections in humans.</title>
        <authorList>
            <person name="Bernier A.-M."/>
            <person name="Bernard K."/>
        </authorList>
    </citation>
    <scope>NUCLEOTIDE SEQUENCE [LARGE SCALE GENOMIC DNA]</scope>
    <source>
        <strain evidence="3 4">NML91-0035</strain>
    </source>
</reference>
<proteinExistence type="inferred from homology"/>
<protein>
    <submittedName>
        <fullName evidence="3">4-hydroxybenzoyl-CoA thioesterase</fullName>
    </submittedName>
</protein>
<gene>
    <name evidence="3" type="ORF">CLI92_11205</name>
</gene>
<name>A0A2A2T328_9BURK</name>
<dbReference type="PROSITE" id="PS01328">
    <property type="entry name" value="4HBCOA_THIOESTERASE"/>
    <property type="match status" value="1"/>
</dbReference>
<dbReference type="Gene3D" id="3.10.129.10">
    <property type="entry name" value="Hotdog Thioesterase"/>
    <property type="match status" value="1"/>
</dbReference>
<dbReference type="EMBL" id="NTBI01000011">
    <property type="protein sequence ID" value="PAX15932.1"/>
    <property type="molecule type" value="Genomic_DNA"/>
</dbReference>
<dbReference type="CDD" id="cd00586">
    <property type="entry name" value="4HBT"/>
    <property type="match status" value="1"/>
</dbReference>
<evidence type="ECO:0000256" key="1">
    <source>
        <dbReference type="ARBA" id="ARBA00005953"/>
    </source>
</evidence>
<dbReference type="Proteomes" id="UP000217780">
    <property type="component" value="Unassembled WGS sequence"/>
</dbReference>
<dbReference type="InterPro" id="IPR008272">
    <property type="entry name" value="HB-CoA_thioesterase_AS"/>
</dbReference>
<dbReference type="AlphaFoldDB" id="A0A2A2T328"/>
<dbReference type="Pfam" id="PF13279">
    <property type="entry name" value="4HBT_2"/>
    <property type="match status" value="1"/>
</dbReference>
<dbReference type="GO" id="GO:0047617">
    <property type="term" value="F:fatty acyl-CoA hydrolase activity"/>
    <property type="evidence" value="ECO:0007669"/>
    <property type="project" value="TreeGrafter"/>
</dbReference>
<organism evidence="3 4">
    <name type="scientific">Vandammella animalimorsus</name>
    <dbReference type="NCBI Taxonomy" id="2029117"/>
    <lineage>
        <taxon>Bacteria</taxon>
        <taxon>Pseudomonadati</taxon>
        <taxon>Pseudomonadota</taxon>
        <taxon>Betaproteobacteria</taxon>
        <taxon>Burkholderiales</taxon>
        <taxon>Comamonadaceae</taxon>
        <taxon>Vandammella</taxon>
    </lineage>
</organism>
<sequence length="174" mass="19140">MPTPPATSGTTATHALRPMHFERPLRIRFSHCDPAGIVFFPQYLVLFNQLVEDWFDHGLGIGYAHMLGPRRIGLPIVRLECDFRAISRMGDDVQLGLWVERAGGKSLTLHMQCRAGAQLRVQARKVLVFTNLDTHQAIAIPEDVRAALQALPLVPMQPASAAGLATSVARPELS</sequence>
<evidence type="ECO:0000313" key="4">
    <source>
        <dbReference type="Proteomes" id="UP000217780"/>
    </source>
</evidence>
<comment type="similarity">
    <text evidence="1">Belongs to the 4-hydroxybenzoyl-CoA thioesterase family.</text>
</comment>
<dbReference type="PANTHER" id="PTHR31793">
    <property type="entry name" value="4-HYDROXYBENZOYL-COA THIOESTERASE FAMILY MEMBER"/>
    <property type="match status" value="1"/>
</dbReference>
<keyword evidence="2" id="KW-0378">Hydrolase</keyword>
<comment type="caution">
    <text evidence="3">The sequence shown here is derived from an EMBL/GenBank/DDBJ whole genome shotgun (WGS) entry which is preliminary data.</text>
</comment>
<dbReference type="SUPFAM" id="SSF54637">
    <property type="entry name" value="Thioesterase/thiol ester dehydrase-isomerase"/>
    <property type="match status" value="1"/>
</dbReference>